<protein>
    <submittedName>
        <fullName evidence="6">RND family efflux transporter, MFP subunit</fullName>
    </submittedName>
</protein>
<dbReference type="GO" id="GO:0015562">
    <property type="term" value="F:efflux transmembrane transporter activity"/>
    <property type="evidence" value="ECO:0007669"/>
    <property type="project" value="TreeGrafter"/>
</dbReference>
<dbReference type="Pfam" id="PF25973">
    <property type="entry name" value="BSH_CzcB"/>
    <property type="match status" value="1"/>
</dbReference>
<dbReference type="InterPro" id="IPR058792">
    <property type="entry name" value="Beta-barrel_RND_2"/>
</dbReference>
<keyword evidence="2" id="KW-0732">Signal</keyword>
<dbReference type="Gene3D" id="2.40.420.20">
    <property type="match status" value="1"/>
</dbReference>
<sequence>MYQRILRNKSLLAIATVLILFFTACSPDEKNELVQKKDVKPITYPTVPVKFINPEYEISVPAELKPFEQVEVHARVSGFVKQLLVDRGDYVRKGQLLAILEAPEMNQIYLSDKSTEQKVFSDYQYAIQAYERMVDASKTEGAVAAIELDRAKSIMESAESAYNASKAGTAHSSQLQQYLRILAPFDGVITRRNISVGALVGTGANLPLFMMAQGNKLRLTLSLPEKHAASVKKGMQATFTVSSQPGKTFSAELSRTSGLLDQQDRSLTLEFDVKNPLGELQGGDYAQVKLKLQRKNSSYWVPTQSVLSTQKGTYIMTLNEKKMQRIDVKEGIRLDSLTEVFGNLSPNDNILLKPSEEIKEGIIN</sequence>
<dbReference type="SUPFAM" id="SSF111369">
    <property type="entry name" value="HlyD-like secretion proteins"/>
    <property type="match status" value="1"/>
</dbReference>
<feature type="domain" description="CzcB-like barrel-sandwich hybrid" evidence="4">
    <location>
        <begin position="70"/>
        <end position="205"/>
    </location>
</feature>
<dbReference type="GO" id="GO:1990281">
    <property type="term" value="C:efflux pump complex"/>
    <property type="evidence" value="ECO:0007669"/>
    <property type="project" value="TreeGrafter"/>
</dbReference>
<dbReference type="STRING" id="1120964.GCA_001313265_03053"/>
<dbReference type="PANTHER" id="PTHR30469:SF37">
    <property type="entry name" value="RAGD PROTEIN"/>
    <property type="match status" value="1"/>
</dbReference>
<evidence type="ECO:0000259" key="3">
    <source>
        <dbReference type="Pfam" id="PF25954"/>
    </source>
</evidence>
<feature type="chain" id="PRO_5009286088" evidence="2">
    <location>
        <begin position="27"/>
        <end position="364"/>
    </location>
</feature>
<organism evidence="6 7">
    <name type="scientific">Algoriphagus boritolerans DSM 17298 = JCM 18970</name>
    <dbReference type="NCBI Taxonomy" id="1120964"/>
    <lineage>
        <taxon>Bacteria</taxon>
        <taxon>Pseudomonadati</taxon>
        <taxon>Bacteroidota</taxon>
        <taxon>Cytophagia</taxon>
        <taxon>Cytophagales</taxon>
        <taxon>Cyclobacteriaceae</taxon>
        <taxon>Algoriphagus</taxon>
    </lineage>
</organism>
<accession>A0A1H5UG09</accession>
<dbReference type="OrthoDB" id="9806939at2"/>
<evidence type="ECO:0000256" key="2">
    <source>
        <dbReference type="SAM" id="SignalP"/>
    </source>
</evidence>
<reference evidence="7" key="1">
    <citation type="submission" date="2016-10" db="EMBL/GenBank/DDBJ databases">
        <authorList>
            <person name="Varghese N."/>
            <person name="Submissions S."/>
        </authorList>
    </citation>
    <scope>NUCLEOTIDE SEQUENCE [LARGE SCALE GENOMIC DNA]</scope>
    <source>
        <strain evidence="7">DSM 17298</strain>
    </source>
</reference>
<dbReference type="Gene3D" id="2.40.30.170">
    <property type="match status" value="1"/>
</dbReference>
<feature type="signal peptide" evidence="2">
    <location>
        <begin position="1"/>
        <end position="26"/>
    </location>
</feature>
<dbReference type="Pfam" id="PF25954">
    <property type="entry name" value="Beta-barrel_RND_2"/>
    <property type="match status" value="1"/>
</dbReference>
<evidence type="ECO:0000259" key="4">
    <source>
        <dbReference type="Pfam" id="PF25973"/>
    </source>
</evidence>
<dbReference type="Pfam" id="PF25989">
    <property type="entry name" value="YknX_C"/>
    <property type="match status" value="1"/>
</dbReference>
<evidence type="ECO:0000313" key="6">
    <source>
        <dbReference type="EMBL" id="SEF73217.1"/>
    </source>
</evidence>
<proteinExistence type="inferred from homology"/>
<dbReference type="Gene3D" id="1.10.287.470">
    <property type="entry name" value="Helix hairpin bin"/>
    <property type="match status" value="1"/>
</dbReference>
<feature type="domain" description="CusB-like beta-barrel" evidence="3">
    <location>
        <begin position="220"/>
        <end position="291"/>
    </location>
</feature>
<dbReference type="Proteomes" id="UP000236736">
    <property type="component" value="Unassembled WGS sequence"/>
</dbReference>
<dbReference type="PANTHER" id="PTHR30469">
    <property type="entry name" value="MULTIDRUG RESISTANCE PROTEIN MDTA"/>
    <property type="match status" value="1"/>
</dbReference>
<dbReference type="AlphaFoldDB" id="A0A1H5UG09"/>
<evidence type="ECO:0000259" key="5">
    <source>
        <dbReference type="Pfam" id="PF25989"/>
    </source>
</evidence>
<dbReference type="InterPro" id="IPR058637">
    <property type="entry name" value="YknX-like_C"/>
</dbReference>
<dbReference type="NCBIfam" id="TIGR01730">
    <property type="entry name" value="RND_mfp"/>
    <property type="match status" value="1"/>
</dbReference>
<evidence type="ECO:0000256" key="1">
    <source>
        <dbReference type="ARBA" id="ARBA00009477"/>
    </source>
</evidence>
<dbReference type="InterPro" id="IPR006143">
    <property type="entry name" value="RND_pump_MFP"/>
</dbReference>
<comment type="similarity">
    <text evidence="1">Belongs to the membrane fusion protein (MFP) (TC 8.A.1) family.</text>
</comment>
<dbReference type="EMBL" id="FNVR01000004">
    <property type="protein sequence ID" value="SEF73217.1"/>
    <property type="molecule type" value="Genomic_DNA"/>
</dbReference>
<name>A0A1H5UG09_9BACT</name>
<gene>
    <name evidence="6" type="ORF">SAMN03080598_01207</name>
</gene>
<dbReference type="InterPro" id="IPR058647">
    <property type="entry name" value="BSH_CzcB-like"/>
</dbReference>
<evidence type="ECO:0000313" key="7">
    <source>
        <dbReference type="Proteomes" id="UP000236736"/>
    </source>
</evidence>
<feature type="domain" description="YknX-like C-terminal permuted SH3-like" evidence="5">
    <location>
        <begin position="301"/>
        <end position="361"/>
    </location>
</feature>
<dbReference type="PROSITE" id="PS51257">
    <property type="entry name" value="PROKAR_LIPOPROTEIN"/>
    <property type="match status" value="1"/>
</dbReference>
<keyword evidence="7" id="KW-1185">Reference proteome</keyword>
<dbReference type="Gene3D" id="2.40.50.100">
    <property type="match status" value="1"/>
</dbReference>